<dbReference type="OrthoDB" id="4550796at2"/>
<accession>A0A330LRQ6</accession>
<dbReference type="EMBL" id="LS483250">
    <property type="protein sequence ID" value="SQD76785.1"/>
    <property type="molecule type" value="Genomic_DNA"/>
</dbReference>
<organism evidence="1 2">
    <name type="scientific">Moritella yayanosii</name>
    <dbReference type="NCBI Taxonomy" id="69539"/>
    <lineage>
        <taxon>Bacteria</taxon>
        <taxon>Pseudomonadati</taxon>
        <taxon>Pseudomonadota</taxon>
        <taxon>Gammaproteobacteria</taxon>
        <taxon>Alteromonadales</taxon>
        <taxon>Moritellaceae</taxon>
        <taxon>Moritella</taxon>
    </lineage>
</organism>
<keyword evidence="2" id="KW-1185">Reference proteome</keyword>
<dbReference type="RefSeq" id="WP_112712085.1">
    <property type="nucleotide sequence ID" value="NZ_LS483250.1"/>
</dbReference>
<evidence type="ECO:0000313" key="1">
    <source>
        <dbReference type="EMBL" id="SQD76785.1"/>
    </source>
</evidence>
<evidence type="ECO:0000313" key="2">
    <source>
        <dbReference type="Proteomes" id="UP000250163"/>
    </source>
</evidence>
<dbReference type="AlphaFoldDB" id="A0A330LRQ6"/>
<dbReference type="KEGG" id="mya:MORIYA_0307"/>
<dbReference type="Proteomes" id="UP000250163">
    <property type="component" value="Chromosome MORIYA"/>
</dbReference>
<protein>
    <submittedName>
        <fullName evidence="1">Uncharacterized protein</fullName>
    </submittedName>
</protein>
<sequence length="121" mass="14036">MEEDAPFSDERYFYAYDDGFSLLFEDEVMTAIHLFMNDDNDVYEPYTGWLGDHLLTSKIDPLGLETLMGEPSRRGGGEKGLMGKIDNTWLRYDYSDYTIHYTFDTSNSCIEMITIMKPIQV</sequence>
<gene>
    <name evidence="1" type="ORF">MORIYA_0307</name>
</gene>
<proteinExistence type="predicted"/>
<name>A0A330LRQ6_9GAMM</name>
<reference evidence="2" key="1">
    <citation type="submission" date="2018-05" db="EMBL/GenBank/DDBJ databases">
        <authorList>
            <person name="Cea G.-C."/>
            <person name="William W."/>
        </authorList>
    </citation>
    <scope>NUCLEOTIDE SEQUENCE [LARGE SCALE GENOMIC DNA]</scope>
    <source>
        <strain evidence="2">DB21MT 5</strain>
    </source>
</reference>